<feature type="repeat" description="Solcar" evidence="11">
    <location>
        <begin position="56"/>
        <end position="147"/>
    </location>
</feature>
<dbReference type="PRINTS" id="PR00926">
    <property type="entry name" value="MITOCARRIER"/>
</dbReference>
<evidence type="ECO:0000256" key="11">
    <source>
        <dbReference type="PROSITE-ProRule" id="PRU00282"/>
    </source>
</evidence>
<feature type="transmembrane region" description="Helical" evidence="13">
    <location>
        <begin position="362"/>
        <end position="384"/>
    </location>
</feature>
<dbReference type="GeneID" id="30022109"/>
<dbReference type="STRING" id="1081104.A0A167TNF0"/>
<evidence type="ECO:0000256" key="1">
    <source>
        <dbReference type="ARBA" id="ARBA00002238"/>
    </source>
</evidence>
<dbReference type="AlphaFoldDB" id="A0A167TNF0"/>
<dbReference type="Gene3D" id="1.50.40.10">
    <property type="entry name" value="Mitochondrial carrier domain"/>
    <property type="match status" value="1"/>
</dbReference>
<name>A0A167TNF0_CORFA</name>
<dbReference type="OrthoDB" id="270584at2759"/>
<evidence type="ECO:0000256" key="8">
    <source>
        <dbReference type="ARBA" id="ARBA00022989"/>
    </source>
</evidence>
<dbReference type="RefSeq" id="XP_018703449.1">
    <property type="nucleotide sequence ID" value="XM_018849422.1"/>
</dbReference>
<comment type="function">
    <text evidence="1">Mitochondrial transporter that mediates uptake of thiamine pyrophosphate (ThPP) into mitochondria.</text>
</comment>
<evidence type="ECO:0000256" key="9">
    <source>
        <dbReference type="ARBA" id="ARBA00023128"/>
    </source>
</evidence>
<evidence type="ECO:0000256" key="5">
    <source>
        <dbReference type="ARBA" id="ARBA00022692"/>
    </source>
</evidence>
<dbReference type="FunFam" id="3.40.50.11990:FF:000003">
    <property type="entry name" value="Pol II transcription elongation factor subunit Cdc73"/>
    <property type="match status" value="1"/>
</dbReference>
<organism evidence="15 16">
    <name type="scientific">Cordyceps fumosorosea (strain ARSEF 2679)</name>
    <name type="common">Isaria fumosorosea</name>
    <dbReference type="NCBI Taxonomy" id="1081104"/>
    <lineage>
        <taxon>Eukaryota</taxon>
        <taxon>Fungi</taxon>
        <taxon>Dikarya</taxon>
        <taxon>Ascomycota</taxon>
        <taxon>Pezizomycotina</taxon>
        <taxon>Sordariomycetes</taxon>
        <taxon>Hypocreomycetidae</taxon>
        <taxon>Hypocreales</taxon>
        <taxon>Cordycipitaceae</taxon>
        <taxon>Cordyceps</taxon>
    </lineage>
</organism>
<keyword evidence="5 11" id="KW-0812">Transmembrane</keyword>
<dbReference type="InterPro" id="IPR018108">
    <property type="entry name" value="MCP_transmembrane"/>
</dbReference>
<dbReference type="GO" id="GO:0055085">
    <property type="term" value="P:transmembrane transport"/>
    <property type="evidence" value="ECO:0007669"/>
    <property type="project" value="InterPro"/>
</dbReference>
<dbReference type="EMBL" id="AZHB01000014">
    <property type="protein sequence ID" value="OAA60778.1"/>
    <property type="molecule type" value="Genomic_DNA"/>
</dbReference>
<dbReference type="InterPro" id="IPR002067">
    <property type="entry name" value="MCP"/>
</dbReference>
<feature type="domain" description="Cell division control protein 73 C-terminal" evidence="14">
    <location>
        <begin position="616"/>
        <end position="777"/>
    </location>
</feature>
<evidence type="ECO:0000313" key="16">
    <source>
        <dbReference type="Proteomes" id="UP000076744"/>
    </source>
</evidence>
<evidence type="ECO:0000256" key="3">
    <source>
        <dbReference type="ARBA" id="ARBA00021935"/>
    </source>
</evidence>
<evidence type="ECO:0000256" key="6">
    <source>
        <dbReference type="ARBA" id="ARBA00022737"/>
    </source>
</evidence>
<dbReference type="InterPro" id="IPR038103">
    <property type="entry name" value="CDC73_C_sf"/>
</dbReference>
<feature type="compositionally biased region" description="Low complexity" evidence="12">
    <location>
        <begin position="527"/>
        <end position="544"/>
    </location>
</feature>
<evidence type="ECO:0000256" key="10">
    <source>
        <dbReference type="ARBA" id="ARBA00023136"/>
    </source>
</evidence>
<keyword evidence="7" id="KW-0999">Mitochondrion inner membrane</keyword>
<evidence type="ECO:0000256" key="2">
    <source>
        <dbReference type="ARBA" id="ARBA00004448"/>
    </source>
</evidence>
<dbReference type="PROSITE" id="PS50920">
    <property type="entry name" value="SOLCAR"/>
    <property type="match status" value="3"/>
</dbReference>
<feature type="region of interest" description="Disordered" evidence="12">
    <location>
        <begin position="589"/>
        <end position="618"/>
    </location>
</feature>
<dbReference type="GO" id="GO:0005743">
    <property type="term" value="C:mitochondrial inner membrane"/>
    <property type="evidence" value="ECO:0007669"/>
    <property type="project" value="UniProtKB-SubCell"/>
</dbReference>
<evidence type="ECO:0000256" key="7">
    <source>
        <dbReference type="ARBA" id="ARBA00022792"/>
    </source>
</evidence>
<evidence type="ECO:0000313" key="15">
    <source>
        <dbReference type="EMBL" id="OAA60778.1"/>
    </source>
</evidence>
<keyword evidence="8 13" id="KW-1133">Transmembrane helix</keyword>
<dbReference type="InterPro" id="IPR023395">
    <property type="entry name" value="MCP_dom_sf"/>
</dbReference>
<dbReference type="SUPFAM" id="SSF103506">
    <property type="entry name" value="Mitochondrial carrier"/>
    <property type="match status" value="1"/>
</dbReference>
<reference evidence="15 16" key="1">
    <citation type="journal article" date="2016" name="Genome Biol. Evol.">
        <title>Divergent and convergent evolution of fungal pathogenicity.</title>
        <authorList>
            <person name="Shang Y."/>
            <person name="Xiao G."/>
            <person name="Zheng P."/>
            <person name="Cen K."/>
            <person name="Zhan S."/>
            <person name="Wang C."/>
        </authorList>
    </citation>
    <scope>NUCLEOTIDE SEQUENCE [LARGE SCALE GENOMIC DNA]</scope>
    <source>
        <strain evidence="15 16">ARSEF 2679</strain>
    </source>
</reference>
<comment type="subcellular location">
    <subcellularLocation>
        <location evidence="2">Mitochondrion inner membrane</location>
        <topology evidence="2">Multi-pass membrane protein</topology>
    </subcellularLocation>
</comment>
<keyword evidence="4" id="KW-0813">Transport</keyword>
<dbReference type="Proteomes" id="UP000076744">
    <property type="component" value="Unassembled WGS sequence"/>
</dbReference>
<keyword evidence="16" id="KW-1185">Reference proteome</keyword>
<dbReference type="Gene3D" id="3.40.50.11990">
    <property type="entry name" value="RNA polymerase II accessory factor, Cdc73 C-terminal domain"/>
    <property type="match status" value="1"/>
</dbReference>
<evidence type="ECO:0000256" key="13">
    <source>
        <dbReference type="SAM" id="Phobius"/>
    </source>
</evidence>
<evidence type="ECO:0000259" key="14">
    <source>
        <dbReference type="Pfam" id="PF05179"/>
    </source>
</evidence>
<dbReference type="Pfam" id="PF00153">
    <property type="entry name" value="Mito_carr"/>
    <property type="match status" value="3"/>
</dbReference>
<keyword evidence="10 11" id="KW-0472">Membrane</keyword>
<feature type="region of interest" description="Disordered" evidence="12">
    <location>
        <begin position="527"/>
        <end position="550"/>
    </location>
</feature>
<gene>
    <name evidence="15" type="ORF">ISF_05817</name>
</gene>
<comment type="caution">
    <text evidence="15">The sequence shown here is derived from an EMBL/GenBank/DDBJ whole genome shotgun (WGS) entry which is preliminary data.</text>
</comment>
<dbReference type="Pfam" id="PF05179">
    <property type="entry name" value="CDC73_C"/>
    <property type="match status" value="1"/>
</dbReference>
<dbReference type="InterPro" id="IPR031336">
    <property type="entry name" value="CDC73_C"/>
</dbReference>
<keyword evidence="9" id="KW-0496">Mitochondrion</keyword>
<dbReference type="PANTHER" id="PTHR24089">
    <property type="entry name" value="SOLUTE CARRIER FAMILY 25"/>
    <property type="match status" value="1"/>
</dbReference>
<feature type="repeat" description="Solcar" evidence="11">
    <location>
        <begin position="155"/>
        <end position="276"/>
    </location>
</feature>
<protein>
    <recommendedName>
        <fullName evidence="3">Mitochondrial thiamine pyrophosphate carrier 1</fullName>
    </recommendedName>
</protein>
<feature type="repeat" description="Solcar" evidence="11">
    <location>
        <begin position="302"/>
        <end position="390"/>
    </location>
</feature>
<proteinExistence type="predicted"/>
<feature type="compositionally biased region" description="Polar residues" evidence="12">
    <location>
        <begin position="590"/>
        <end position="612"/>
    </location>
</feature>
<evidence type="ECO:0000256" key="12">
    <source>
        <dbReference type="SAM" id="MobiDB-lite"/>
    </source>
</evidence>
<evidence type="ECO:0000256" key="4">
    <source>
        <dbReference type="ARBA" id="ARBA00022448"/>
    </source>
</evidence>
<keyword evidence="6" id="KW-0677">Repeat</keyword>
<sequence>MPQTYAADLSSMAQAAQTTAQHGVATAKQHSKADPALCPTDDENKIMPAAKTFSFDYAWRSGVAGGVAGCAAKTLVAPLDRVKILFQASNPQFAKYTGSSFGVLSAMRDIYGHEGGRGLFRGHSATLLRIFPYAGIKFLAYEQIRAVIIPDKQHETPFRRLISGSLAGVTSVFFTYPLEVIRVRLAFETKSQGRSPLISICRQIYNEHPVDKTATARLPSAPSPVGEVVQETGKVVEAVTPRKGLINFYRGFSPTILGMLPYAGMSFLTHDTATDALRHPSIAKYTTLPKKANHPPGKPAALRSWAELSAGGVAGLISQTASYPLEVIRRRMQVGGAVGDGRRLRIGETAGMIWKERGFRGFFVGLTIGYVKVIPLAAVSFYTYERMKLILAIPPAAGQTIVPSATGEAGSPEVSLARASHLLIPSSSSATTALPVDAPTRFISSSERPVDLRSIYFAWLNRELAIPEYNASATALNAELEAGGAKVQNLGFIERLDLITWLEGASDESEYIKPLAGDAEAAGAAAPAAPATTKAGPAAQARAGKGTMDPRLASIYDGERRMGDRNTVLRGIKPTDFSHVRKLAAPFIQRKSQPSATTLPSTSAALSLNQKGPSRRPDPIILLSPSASSLLRLSNARSFLEDGKFVPPDAGASTVSMLHVQRSMRGVDATGRPVRFILVEGPEQFKPEYWNRVVAVFTTGQAWQFKNYKWSDPNELFKHVQGIFVGWRGDQPPDNVRDWGHRVLAAPVDRWRGGADAASSSRFRDKEAVESIWKTIELNMRSKGWRKDAAPTAI</sequence>
<accession>A0A167TNF0</accession>